<dbReference type="RefSeq" id="WP_250596812.1">
    <property type="nucleotide sequence ID" value="NZ_JAKRVY010000005.1"/>
</dbReference>
<dbReference type="AlphaFoldDB" id="A0AAE3FSX1"/>
<evidence type="ECO:0000313" key="2">
    <source>
        <dbReference type="Proteomes" id="UP001202674"/>
    </source>
</evidence>
<dbReference type="EMBL" id="JAKRVY010000005">
    <property type="protein sequence ID" value="MCL9814009.1"/>
    <property type="molecule type" value="Genomic_DNA"/>
</dbReference>
<dbReference type="Proteomes" id="UP001202674">
    <property type="component" value="Unassembled WGS sequence"/>
</dbReference>
<comment type="caution">
    <text evidence="1">The sequence shown here is derived from an EMBL/GenBank/DDBJ whole genome shotgun (WGS) entry which is preliminary data.</text>
</comment>
<keyword evidence="2" id="KW-1185">Reference proteome</keyword>
<sequence length="59" mass="6921">MNIHRLKCRLGLHDWEYSRRRFDDVVLVEKQCLWCSAETAAASYPAEDRGQTESSVRVH</sequence>
<evidence type="ECO:0000313" key="1">
    <source>
        <dbReference type="EMBL" id="MCL9814009.1"/>
    </source>
</evidence>
<gene>
    <name evidence="1" type="ORF">AArcSt11_10130</name>
</gene>
<reference evidence="1 2" key="1">
    <citation type="journal article" date="2022" name="Syst. Appl. Microbiol.">
        <title>Natronocalculus amylovorans gen. nov., sp. nov., and Natranaeroarchaeum aerophilus sp. nov., dominant culturable amylolytic natronoarchaea from hypersaline soda lakes in southwestern Siberia.</title>
        <authorList>
            <person name="Sorokin D.Y."/>
            <person name="Elcheninov A.G."/>
            <person name="Khizhniak T.V."/>
            <person name="Koenen M."/>
            <person name="Bale N.J."/>
            <person name="Damste J.S.S."/>
            <person name="Kublanov I.V."/>
        </authorList>
    </citation>
    <scope>NUCLEOTIDE SEQUENCE [LARGE SCALE GENOMIC DNA]</scope>
    <source>
        <strain evidence="1 2">AArc-St1-1</strain>
    </source>
</reference>
<proteinExistence type="predicted"/>
<name>A0AAE3FSX1_9EURY</name>
<accession>A0AAE3FSX1</accession>
<organism evidence="1 2">
    <name type="scientific">Natranaeroarchaeum aerophilus</name>
    <dbReference type="NCBI Taxonomy" id="2917711"/>
    <lineage>
        <taxon>Archaea</taxon>
        <taxon>Methanobacteriati</taxon>
        <taxon>Methanobacteriota</taxon>
        <taxon>Stenosarchaea group</taxon>
        <taxon>Halobacteria</taxon>
        <taxon>Halobacteriales</taxon>
        <taxon>Natronoarchaeaceae</taxon>
        <taxon>Natranaeroarchaeum</taxon>
    </lineage>
</organism>
<protein>
    <submittedName>
        <fullName evidence="1">Uncharacterized protein</fullName>
    </submittedName>
</protein>